<reference evidence="3 4" key="1">
    <citation type="submission" date="2024-09" db="EMBL/GenBank/DDBJ databases">
        <authorList>
            <person name="Sun Q."/>
            <person name="Mori K."/>
        </authorList>
    </citation>
    <scope>NUCLEOTIDE SEQUENCE [LARGE SCALE GENOMIC DNA]</scope>
    <source>
        <strain evidence="3 4">KCTC 23076</strain>
    </source>
</reference>
<sequence>MTPHVLTAEDRYSALSNAISQGFCLLQVEFDAAGTAIDYRFIETNALFEAHSGLENAVGRSARELVPGLEHFWIERYAQVAHSRKPIHFEQRSEAMDRLFDVHAFPVGPADAHLVGLLFEDVTAERARQDNSAFLVQVSTAFESEMPLAEIMASVGRKLGDYMGTNSCLFCEVHEEADTITTSFGWTREGEPTLIRTFRISDYLSVEFLDDSRAGRTVAVADTATDSRTDAAAYAELNIGAFVTIPYYAGRVWTHFFAVTDARPRQWTGEELDLLQSFARLVFSKLERARGRCDPRKRSPVPDDGGRGSANRLDHRCAGPGGVLQPAMGGIHRNSASA</sequence>
<name>A0ABV6S174_9GAMM</name>
<evidence type="ECO:0000259" key="2">
    <source>
        <dbReference type="Pfam" id="PF01590"/>
    </source>
</evidence>
<dbReference type="Gene3D" id="3.30.450.20">
    <property type="entry name" value="PAS domain"/>
    <property type="match status" value="1"/>
</dbReference>
<proteinExistence type="predicted"/>
<evidence type="ECO:0000256" key="1">
    <source>
        <dbReference type="SAM" id="MobiDB-lite"/>
    </source>
</evidence>
<keyword evidence="4" id="KW-1185">Reference proteome</keyword>
<feature type="domain" description="GAF" evidence="2">
    <location>
        <begin position="148"/>
        <end position="282"/>
    </location>
</feature>
<dbReference type="RefSeq" id="WP_386676732.1">
    <property type="nucleotide sequence ID" value="NZ_JBHLTG010000015.1"/>
</dbReference>
<dbReference type="EMBL" id="JBHLTG010000015">
    <property type="protein sequence ID" value="MFC0682584.1"/>
    <property type="molecule type" value="Genomic_DNA"/>
</dbReference>
<dbReference type="Pfam" id="PF01590">
    <property type="entry name" value="GAF"/>
    <property type="match status" value="1"/>
</dbReference>
<accession>A0ABV6S174</accession>
<gene>
    <name evidence="3" type="ORF">ACFFGH_32545</name>
</gene>
<feature type="compositionally biased region" description="Basic and acidic residues" evidence="1">
    <location>
        <begin position="292"/>
        <end position="317"/>
    </location>
</feature>
<dbReference type="SUPFAM" id="SSF55781">
    <property type="entry name" value="GAF domain-like"/>
    <property type="match status" value="1"/>
</dbReference>
<organism evidence="3 4">
    <name type="scientific">Lysobacter korlensis</name>
    <dbReference type="NCBI Taxonomy" id="553636"/>
    <lineage>
        <taxon>Bacteria</taxon>
        <taxon>Pseudomonadati</taxon>
        <taxon>Pseudomonadota</taxon>
        <taxon>Gammaproteobacteria</taxon>
        <taxon>Lysobacterales</taxon>
        <taxon>Lysobacteraceae</taxon>
        <taxon>Lysobacter</taxon>
    </lineage>
</organism>
<dbReference type="InterPro" id="IPR029016">
    <property type="entry name" value="GAF-like_dom_sf"/>
</dbReference>
<evidence type="ECO:0000313" key="4">
    <source>
        <dbReference type="Proteomes" id="UP001589896"/>
    </source>
</evidence>
<dbReference type="InterPro" id="IPR003018">
    <property type="entry name" value="GAF"/>
</dbReference>
<comment type="caution">
    <text evidence="3">The sequence shown here is derived from an EMBL/GenBank/DDBJ whole genome shotgun (WGS) entry which is preliminary data.</text>
</comment>
<dbReference type="Proteomes" id="UP001589896">
    <property type="component" value="Unassembled WGS sequence"/>
</dbReference>
<dbReference type="Gene3D" id="3.30.450.40">
    <property type="match status" value="1"/>
</dbReference>
<evidence type="ECO:0000313" key="3">
    <source>
        <dbReference type="EMBL" id="MFC0682584.1"/>
    </source>
</evidence>
<protein>
    <submittedName>
        <fullName evidence="3">GAF domain-containing protein</fullName>
    </submittedName>
</protein>
<feature type="region of interest" description="Disordered" evidence="1">
    <location>
        <begin position="292"/>
        <end position="338"/>
    </location>
</feature>